<dbReference type="InterPro" id="IPR044855">
    <property type="entry name" value="CoA-Trfase_III_dom3_sf"/>
</dbReference>
<evidence type="ECO:0000313" key="3">
    <source>
        <dbReference type="Proteomes" id="UP000033618"/>
    </source>
</evidence>
<keyword evidence="1" id="KW-0808">Transferase</keyword>
<dbReference type="InterPro" id="IPR050483">
    <property type="entry name" value="CoA-transferase_III_domain"/>
</dbReference>
<dbReference type="PANTHER" id="PTHR48207">
    <property type="entry name" value="SUCCINATE--HYDROXYMETHYLGLUTARATE COA-TRANSFERASE"/>
    <property type="match status" value="1"/>
</dbReference>
<evidence type="ECO:0000256" key="1">
    <source>
        <dbReference type="ARBA" id="ARBA00022679"/>
    </source>
</evidence>
<dbReference type="EMBL" id="LAQU01000001">
    <property type="protein sequence ID" value="KKB65448.1"/>
    <property type="molecule type" value="Genomic_DNA"/>
</dbReference>
<gene>
    <name evidence="2" type="ORF">WM40_01670</name>
</gene>
<proteinExistence type="predicted"/>
<organism evidence="2 3">
    <name type="scientific">Robbsia andropogonis</name>
    <dbReference type="NCBI Taxonomy" id="28092"/>
    <lineage>
        <taxon>Bacteria</taxon>
        <taxon>Pseudomonadati</taxon>
        <taxon>Pseudomonadota</taxon>
        <taxon>Betaproteobacteria</taxon>
        <taxon>Burkholderiales</taxon>
        <taxon>Burkholderiaceae</taxon>
        <taxon>Robbsia</taxon>
    </lineage>
</organism>
<reference evidence="2 3" key="1">
    <citation type="submission" date="2015-03" db="EMBL/GenBank/DDBJ databases">
        <title>Draft Genome Sequence of Burkholderia andropogonis type strain ICMP2807, isolated from Sorghum bicolor.</title>
        <authorList>
            <person name="Lopes-Santos L."/>
            <person name="Castro D.B."/>
            <person name="Ottoboni L.M."/>
            <person name="Park D."/>
            <person name="Weirc B.S."/>
            <person name="Destefano S.A."/>
        </authorList>
    </citation>
    <scope>NUCLEOTIDE SEQUENCE [LARGE SCALE GENOMIC DNA]</scope>
    <source>
        <strain evidence="2 3">ICMP2807</strain>
    </source>
</reference>
<name>A0A0F5K5S4_9BURK</name>
<dbReference type="Gene3D" id="3.40.50.10540">
    <property type="entry name" value="Crotonobetainyl-coa:carnitine coa-transferase, domain 1"/>
    <property type="match status" value="1"/>
</dbReference>
<dbReference type="STRING" id="28092.WM40_01670"/>
<accession>A0A0F5K5S4</accession>
<dbReference type="Pfam" id="PF02515">
    <property type="entry name" value="CoA_transf_3"/>
    <property type="match status" value="1"/>
</dbReference>
<dbReference type="GO" id="GO:0008410">
    <property type="term" value="F:CoA-transferase activity"/>
    <property type="evidence" value="ECO:0007669"/>
    <property type="project" value="TreeGrafter"/>
</dbReference>
<dbReference type="InterPro" id="IPR023606">
    <property type="entry name" value="CoA-Trfase_III_dom_1_sf"/>
</dbReference>
<dbReference type="PATRIC" id="fig|28092.6.peg.387"/>
<dbReference type="AlphaFoldDB" id="A0A0F5K5S4"/>
<dbReference type="SUPFAM" id="SSF89796">
    <property type="entry name" value="CoA-transferase family III (CaiB/BaiF)"/>
    <property type="match status" value="1"/>
</dbReference>
<dbReference type="Proteomes" id="UP000033618">
    <property type="component" value="Unassembled WGS sequence"/>
</dbReference>
<dbReference type="Gene3D" id="3.30.1540.10">
    <property type="entry name" value="formyl-coa transferase, domain 3"/>
    <property type="match status" value="1"/>
</dbReference>
<protein>
    <submittedName>
        <fullName evidence="2">Racemase</fullName>
    </submittedName>
</protein>
<sequence length="398" mass="42162">MKLLDGVRVISFNHFHAGPMAAQMLADLGADVIAVEPIDGAFHRNWAVADHFVGTQSVNLLTTGRNKRSLSVDMKSAEGRALTQRLVKDADVLMENFRPGAMGRLGLGHDALKAINPRLIYASASGYGGSGPYAAKPGQDLLLQALSGLAARTGRADGPPTAVGPVVVDQHAAVIYVMSILAALFNRERTGEGRLVEVSLLQAAIDLQAESLTAWLNGARSDSPRGPAGLASWFSGGAYGIHATADGHLAISMATPQALASALEEPALAHIPDDAGYTRREEIVRLVSARLKTRTTAQWLAQLADSDVWHGPVQDYDDLQADPQLTHLETFQTVEGVEGKPVTFVMHPARFDGQAPGVARAPQPLGAQSMEILTELGYAQNDIDDLIARGVIRAAAPA</sequence>
<dbReference type="InterPro" id="IPR003673">
    <property type="entry name" value="CoA-Trfase_fam_III"/>
</dbReference>
<dbReference type="OrthoDB" id="9058532at2"/>
<keyword evidence="3" id="KW-1185">Reference proteome</keyword>
<evidence type="ECO:0000313" key="2">
    <source>
        <dbReference type="EMBL" id="KKB65448.1"/>
    </source>
</evidence>
<comment type="caution">
    <text evidence="2">The sequence shown here is derived from an EMBL/GenBank/DDBJ whole genome shotgun (WGS) entry which is preliminary data.</text>
</comment>
<dbReference type="PANTHER" id="PTHR48207:SF4">
    <property type="entry name" value="BLL6097 PROTEIN"/>
    <property type="match status" value="1"/>
</dbReference>